<keyword evidence="5" id="KW-0449">Lipoprotein</keyword>
<organism evidence="7 8">
    <name type="scientific">Candidatus Anaerobiospirillum pullistercoris</name>
    <dbReference type="NCBI Taxonomy" id="2838452"/>
    <lineage>
        <taxon>Bacteria</taxon>
        <taxon>Pseudomonadati</taxon>
        <taxon>Pseudomonadota</taxon>
        <taxon>Gammaproteobacteria</taxon>
        <taxon>Aeromonadales</taxon>
        <taxon>Succinivibrionaceae</taxon>
        <taxon>Anaerobiospirillum</taxon>
    </lineage>
</organism>
<dbReference type="GO" id="GO:0019867">
    <property type="term" value="C:outer membrane"/>
    <property type="evidence" value="ECO:0007669"/>
    <property type="project" value="InterPro"/>
</dbReference>
<protein>
    <recommendedName>
        <fullName evidence="9">LPS-assembly lipoprotein LptE</fullName>
    </recommendedName>
</protein>
<sequence>MALWKILGSLLGSLLHTVRSGALYRHSKWFVALLLTSFALILSGCGFHLPNQDKLNETMPELNVIGDYHHPFYKMVVNRLAANGVQVYAQDSSFEPDLKQPIPSLMLPAPQVRDEVVSVNSRAQSIESSILVSIAATLNIPNHRPILMRNSITRSALNKPGQSLASDTEKAMVITETYAQLADELVLRLSYLGRSSDPDAYVPQPSELTFIPSEDDPNNLKLMQQQTSGLTLMEALQLQNQYESMQGQSVSYDQLNNGQSIMQGVPSQQNNTLNRVANQTPATPDEKGKATIIVPEGKEYKLPPVQPERLHTAPSHLY</sequence>
<comment type="caution">
    <text evidence="7">The sequence shown here is derived from an EMBL/GenBank/DDBJ whole genome shotgun (WGS) entry which is preliminary data.</text>
</comment>
<evidence type="ECO:0000256" key="4">
    <source>
        <dbReference type="ARBA" id="ARBA00023237"/>
    </source>
</evidence>
<feature type="transmembrane region" description="Helical" evidence="6">
    <location>
        <begin position="30"/>
        <end position="49"/>
    </location>
</feature>
<evidence type="ECO:0008006" key="9">
    <source>
        <dbReference type="Google" id="ProtNLM"/>
    </source>
</evidence>
<dbReference type="InterPro" id="IPR007485">
    <property type="entry name" value="LPS_assembly_LptE"/>
</dbReference>
<dbReference type="EMBL" id="DXEV01000175">
    <property type="protein sequence ID" value="HIX57583.1"/>
    <property type="molecule type" value="Genomic_DNA"/>
</dbReference>
<dbReference type="GO" id="GO:0001530">
    <property type="term" value="F:lipopolysaccharide binding"/>
    <property type="evidence" value="ECO:0007669"/>
    <property type="project" value="TreeGrafter"/>
</dbReference>
<keyword evidence="1" id="KW-0732">Signal</keyword>
<gene>
    <name evidence="7" type="ORF">H9850_08965</name>
</gene>
<dbReference type="GO" id="GO:0015920">
    <property type="term" value="P:lipopolysaccharide transport"/>
    <property type="evidence" value="ECO:0007669"/>
    <property type="project" value="TreeGrafter"/>
</dbReference>
<name>A0A9D1WET4_9GAMM</name>
<keyword evidence="4" id="KW-0998">Cell outer membrane</keyword>
<reference evidence="7" key="1">
    <citation type="journal article" date="2021" name="PeerJ">
        <title>Extensive microbial diversity within the chicken gut microbiome revealed by metagenomics and culture.</title>
        <authorList>
            <person name="Gilroy R."/>
            <person name="Ravi A."/>
            <person name="Getino M."/>
            <person name="Pursley I."/>
            <person name="Horton D.L."/>
            <person name="Alikhan N.F."/>
            <person name="Baker D."/>
            <person name="Gharbi K."/>
            <person name="Hall N."/>
            <person name="Watson M."/>
            <person name="Adriaenssens E.M."/>
            <person name="Foster-Nyarko E."/>
            <person name="Jarju S."/>
            <person name="Secka A."/>
            <person name="Antonio M."/>
            <person name="Oren A."/>
            <person name="Chaudhuri R.R."/>
            <person name="La Ragione R."/>
            <person name="Hildebrand F."/>
            <person name="Pallen M.J."/>
        </authorList>
    </citation>
    <scope>NUCLEOTIDE SEQUENCE</scope>
    <source>
        <strain evidence="7">USASDec5-558</strain>
    </source>
</reference>
<reference evidence="7" key="2">
    <citation type="submission" date="2021-04" db="EMBL/GenBank/DDBJ databases">
        <authorList>
            <person name="Gilroy R."/>
        </authorList>
    </citation>
    <scope>NUCLEOTIDE SEQUENCE</scope>
    <source>
        <strain evidence="7">USASDec5-558</strain>
    </source>
</reference>
<dbReference type="Proteomes" id="UP000886829">
    <property type="component" value="Unassembled WGS sequence"/>
</dbReference>
<keyword evidence="6" id="KW-1133">Transmembrane helix</keyword>
<evidence type="ECO:0000313" key="8">
    <source>
        <dbReference type="Proteomes" id="UP000886829"/>
    </source>
</evidence>
<keyword evidence="2 6" id="KW-0472">Membrane</keyword>
<dbReference type="Gene3D" id="3.30.160.150">
    <property type="entry name" value="Lipoprotein like domain"/>
    <property type="match status" value="1"/>
</dbReference>
<evidence type="ECO:0000256" key="6">
    <source>
        <dbReference type="SAM" id="Phobius"/>
    </source>
</evidence>
<dbReference type="GO" id="GO:1990351">
    <property type="term" value="C:transporter complex"/>
    <property type="evidence" value="ECO:0007669"/>
    <property type="project" value="TreeGrafter"/>
</dbReference>
<evidence type="ECO:0000256" key="3">
    <source>
        <dbReference type="ARBA" id="ARBA00023139"/>
    </source>
</evidence>
<proteinExistence type="predicted"/>
<evidence type="ECO:0000313" key="7">
    <source>
        <dbReference type="EMBL" id="HIX57583.1"/>
    </source>
</evidence>
<dbReference type="GO" id="GO:0043165">
    <property type="term" value="P:Gram-negative-bacterium-type cell outer membrane assembly"/>
    <property type="evidence" value="ECO:0007669"/>
    <property type="project" value="InterPro"/>
</dbReference>
<evidence type="ECO:0000256" key="5">
    <source>
        <dbReference type="ARBA" id="ARBA00023288"/>
    </source>
</evidence>
<dbReference type="PANTHER" id="PTHR38098">
    <property type="entry name" value="LPS-ASSEMBLY LIPOPROTEIN LPTE"/>
    <property type="match status" value="1"/>
</dbReference>
<dbReference type="AlphaFoldDB" id="A0A9D1WET4"/>
<evidence type="ECO:0000256" key="1">
    <source>
        <dbReference type="ARBA" id="ARBA00022729"/>
    </source>
</evidence>
<keyword evidence="3" id="KW-0564">Palmitate</keyword>
<dbReference type="Pfam" id="PF04390">
    <property type="entry name" value="LptE"/>
    <property type="match status" value="1"/>
</dbReference>
<accession>A0A9D1WET4</accession>
<keyword evidence="6" id="KW-0812">Transmembrane</keyword>
<dbReference type="PANTHER" id="PTHR38098:SF1">
    <property type="entry name" value="LPS-ASSEMBLY LIPOPROTEIN LPTE"/>
    <property type="match status" value="1"/>
</dbReference>
<evidence type="ECO:0000256" key="2">
    <source>
        <dbReference type="ARBA" id="ARBA00023136"/>
    </source>
</evidence>